<accession>K2AXP2</accession>
<dbReference type="PANTHER" id="PTHR10133:SF27">
    <property type="entry name" value="DNA POLYMERASE NU"/>
    <property type="match status" value="1"/>
</dbReference>
<dbReference type="Gene3D" id="3.30.70.370">
    <property type="match status" value="1"/>
</dbReference>
<dbReference type="Pfam" id="PF00476">
    <property type="entry name" value="DNA_pol_A"/>
    <property type="match status" value="1"/>
</dbReference>
<reference evidence="12" key="1">
    <citation type="journal article" date="2012" name="Science">
        <title>Fermentation, hydrogen, and sulfur metabolism in multiple uncultivated bacterial phyla.</title>
        <authorList>
            <person name="Wrighton K.C."/>
            <person name="Thomas B.C."/>
            <person name="Sharon I."/>
            <person name="Miller C.S."/>
            <person name="Castelle C.J."/>
            <person name="VerBerkmoes N.C."/>
            <person name="Wilkins M.J."/>
            <person name="Hettich R.L."/>
            <person name="Lipton M.S."/>
            <person name="Williams K.H."/>
            <person name="Long P.E."/>
            <person name="Banfield J.F."/>
        </authorList>
    </citation>
    <scope>NUCLEOTIDE SEQUENCE [LARGE SCALE GENOMIC DNA]</scope>
</reference>
<evidence type="ECO:0000256" key="9">
    <source>
        <dbReference type="ARBA" id="ARBA00023204"/>
    </source>
</evidence>
<dbReference type="GO" id="GO:0003887">
    <property type="term" value="F:DNA-directed DNA polymerase activity"/>
    <property type="evidence" value="ECO:0007669"/>
    <property type="project" value="UniProtKB-KW"/>
</dbReference>
<dbReference type="AlphaFoldDB" id="K2AXP2"/>
<dbReference type="EC" id="2.7.7.7" evidence="2"/>
<dbReference type="EMBL" id="AMFJ01021622">
    <property type="protein sequence ID" value="EKD66541.1"/>
    <property type="molecule type" value="Genomic_DNA"/>
</dbReference>
<dbReference type="Gene3D" id="1.20.1060.10">
    <property type="entry name" value="Taq DNA Polymerase, Chain T, domain 4"/>
    <property type="match status" value="1"/>
</dbReference>
<dbReference type="GO" id="GO:0003677">
    <property type="term" value="F:DNA binding"/>
    <property type="evidence" value="ECO:0007669"/>
    <property type="project" value="UniProtKB-KW"/>
</dbReference>
<dbReference type="Gene3D" id="1.10.150.20">
    <property type="entry name" value="5' to 3' exonuclease, C-terminal subdomain"/>
    <property type="match status" value="1"/>
</dbReference>
<sequence length="472" mass="55746">MVKFFDIKLRSYIFDKYFKGVWFGEYLEYTHNFWVSPERLIQNDEKAIFSFNDSWKASLPQTTEFWLDFVFGFESELLEVLANMEFEWVKIDTHKLAKIWEEIEIKSKKIEAEIYEVVWEKFNINSAKQVQEILFEKLKIPTSKKIKTGFSVDNEALSFIAKDYAIASLILDYRGLQKLQSTYVQWLLKVINKQTGKIHTTYNQIKTSTGRLSSENPNLQNIPSGDFFSDEIKSCFIPSNPDYEILVADYSQVELRILANLSEDPELTNAFLNGEDIHNKTAKFLFWENTNITSELRRRAKTVNFGVIYGISGFGLSKTMNVSMAEATEYINKFFEKYSRVKTYYESILEKARQTGYVETFFGRRRYINWLNDANRIIKWQAEREALNMPIQWTSADIIKLAMIKIDNFIKEKNLKSKLIMQVHDELVFEIHKTELQLVQKEIREIMENIHNFPIKLLVDISIWNNWKKAKE</sequence>
<evidence type="ECO:0000256" key="2">
    <source>
        <dbReference type="ARBA" id="ARBA00012417"/>
    </source>
</evidence>
<protein>
    <recommendedName>
        <fullName evidence="2">DNA-directed DNA polymerase</fullName>
        <ecNumber evidence="2">2.7.7.7</ecNumber>
    </recommendedName>
</protein>
<dbReference type="SMART" id="SM00482">
    <property type="entry name" value="POLAc"/>
    <property type="match status" value="1"/>
</dbReference>
<dbReference type="GO" id="GO:0006261">
    <property type="term" value="P:DNA-templated DNA replication"/>
    <property type="evidence" value="ECO:0007669"/>
    <property type="project" value="InterPro"/>
</dbReference>
<dbReference type="InterPro" id="IPR043502">
    <property type="entry name" value="DNA/RNA_pol_sf"/>
</dbReference>
<dbReference type="CDD" id="cd08637">
    <property type="entry name" value="DNA_pol_A_pol_I_C"/>
    <property type="match status" value="1"/>
</dbReference>
<comment type="caution">
    <text evidence="12">The sequence shown here is derived from an EMBL/GenBank/DDBJ whole genome shotgun (WGS) entry which is preliminary data.</text>
</comment>
<dbReference type="PROSITE" id="PS00447">
    <property type="entry name" value="DNA_POLYMERASE_A"/>
    <property type="match status" value="1"/>
</dbReference>
<name>K2AXP2_9BACT</name>
<keyword evidence="9" id="KW-0234">DNA repair</keyword>
<dbReference type="InterPro" id="IPR002298">
    <property type="entry name" value="DNA_polymerase_A"/>
</dbReference>
<dbReference type="PANTHER" id="PTHR10133">
    <property type="entry name" value="DNA POLYMERASE I"/>
    <property type="match status" value="1"/>
</dbReference>
<keyword evidence="5" id="KW-0235">DNA replication</keyword>
<evidence type="ECO:0000256" key="7">
    <source>
        <dbReference type="ARBA" id="ARBA00022932"/>
    </source>
</evidence>
<feature type="domain" description="DNA-directed DNA polymerase family A palm" evidence="11">
    <location>
        <begin position="229"/>
        <end position="435"/>
    </location>
</feature>
<keyword evidence="4" id="KW-0548">Nucleotidyltransferase</keyword>
<proteinExistence type="inferred from homology"/>
<dbReference type="GO" id="GO:0006302">
    <property type="term" value="P:double-strand break repair"/>
    <property type="evidence" value="ECO:0007669"/>
    <property type="project" value="TreeGrafter"/>
</dbReference>
<evidence type="ECO:0000256" key="3">
    <source>
        <dbReference type="ARBA" id="ARBA00022679"/>
    </source>
</evidence>
<evidence type="ECO:0000313" key="12">
    <source>
        <dbReference type="EMBL" id="EKD66541.1"/>
    </source>
</evidence>
<evidence type="ECO:0000256" key="6">
    <source>
        <dbReference type="ARBA" id="ARBA00022763"/>
    </source>
</evidence>
<organism evidence="12">
    <name type="scientific">uncultured bacterium</name>
    <name type="common">gcode 4</name>
    <dbReference type="NCBI Taxonomy" id="1234023"/>
    <lineage>
        <taxon>Bacteria</taxon>
        <taxon>environmental samples</taxon>
    </lineage>
</organism>
<keyword evidence="3" id="KW-0808">Transferase</keyword>
<keyword evidence="7" id="KW-0239">DNA-directed DNA polymerase</keyword>
<keyword evidence="6" id="KW-0227">DNA damage</keyword>
<dbReference type="FunFam" id="1.10.150.20:FF:000002">
    <property type="entry name" value="DNA polymerase I"/>
    <property type="match status" value="1"/>
</dbReference>
<comment type="catalytic activity">
    <reaction evidence="10">
        <text>DNA(n) + a 2'-deoxyribonucleoside 5'-triphosphate = DNA(n+1) + diphosphate</text>
        <dbReference type="Rhea" id="RHEA:22508"/>
        <dbReference type="Rhea" id="RHEA-COMP:17339"/>
        <dbReference type="Rhea" id="RHEA-COMP:17340"/>
        <dbReference type="ChEBI" id="CHEBI:33019"/>
        <dbReference type="ChEBI" id="CHEBI:61560"/>
        <dbReference type="ChEBI" id="CHEBI:173112"/>
        <dbReference type="EC" id="2.7.7.7"/>
    </reaction>
</comment>
<dbReference type="PRINTS" id="PR00868">
    <property type="entry name" value="DNAPOLI"/>
</dbReference>
<evidence type="ECO:0000256" key="4">
    <source>
        <dbReference type="ARBA" id="ARBA00022695"/>
    </source>
</evidence>
<evidence type="ECO:0000256" key="10">
    <source>
        <dbReference type="ARBA" id="ARBA00049244"/>
    </source>
</evidence>
<dbReference type="FunFam" id="1.20.1060.10:FF:000001">
    <property type="entry name" value="DNA polymerase I"/>
    <property type="match status" value="1"/>
</dbReference>
<evidence type="ECO:0000256" key="8">
    <source>
        <dbReference type="ARBA" id="ARBA00023125"/>
    </source>
</evidence>
<dbReference type="SUPFAM" id="SSF56672">
    <property type="entry name" value="DNA/RNA polymerases"/>
    <property type="match status" value="1"/>
</dbReference>
<evidence type="ECO:0000259" key="11">
    <source>
        <dbReference type="SMART" id="SM00482"/>
    </source>
</evidence>
<comment type="similarity">
    <text evidence="1">Belongs to the DNA polymerase type-A family.</text>
</comment>
<evidence type="ECO:0000256" key="5">
    <source>
        <dbReference type="ARBA" id="ARBA00022705"/>
    </source>
</evidence>
<dbReference type="InterPro" id="IPR001098">
    <property type="entry name" value="DNA-dir_DNA_pol_A_palm_dom"/>
</dbReference>
<evidence type="ECO:0000256" key="1">
    <source>
        <dbReference type="ARBA" id="ARBA00007705"/>
    </source>
</evidence>
<keyword evidence="8" id="KW-0238">DNA-binding</keyword>
<gene>
    <name evidence="12" type="ORF">ACD_49C00036G0004</name>
</gene>
<dbReference type="InterPro" id="IPR019760">
    <property type="entry name" value="DNA-dir_DNA_pol_A_CS"/>
</dbReference>